<evidence type="ECO:0000313" key="3">
    <source>
        <dbReference type="Proteomes" id="UP000638981"/>
    </source>
</evidence>
<accession>A0A918TJ51</accession>
<keyword evidence="1" id="KW-1133">Transmembrane helix</keyword>
<gene>
    <name evidence="2" type="ORF">GCM10007315_10240</name>
</gene>
<dbReference type="Proteomes" id="UP000638981">
    <property type="component" value="Unassembled WGS sequence"/>
</dbReference>
<evidence type="ECO:0000313" key="2">
    <source>
        <dbReference type="EMBL" id="GHC50014.1"/>
    </source>
</evidence>
<keyword evidence="1" id="KW-0812">Transmembrane</keyword>
<organism evidence="2 3">
    <name type="scientific">Neogemmobacter tilapiae</name>
    <dbReference type="NCBI Taxonomy" id="875041"/>
    <lineage>
        <taxon>Bacteria</taxon>
        <taxon>Pseudomonadati</taxon>
        <taxon>Pseudomonadota</taxon>
        <taxon>Alphaproteobacteria</taxon>
        <taxon>Rhodobacterales</taxon>
        <taxon>Paracoccaceae</taxon>
        <taxon>Neogemmobacter</taxon>
    </lineage>
</organism>
<comment type="caution">
    <text evidence="2">The sequence shown here is derived from an EMBL/GenBank/DDBJ whole genome shotgun (WGS) entry which is preliminary data.</text>
</comment>
<reference evidence="2" key="2">
    <citation type="submission" date="2020-09" db="EMBL/GenBank/DDBJ databases">
        <authorList>
            <person name="Sun Q."/>
            <person name="Kim S."/>
        </authorList>
    </citation>
    <scope>NUCLEOTIDE SEQUENCE</scope>
    <source>
        <strain evidence="2">KCTC 23310</strain>
    </source>
</reference>
<sequence>MALRMDEADALPRMALVASFGVAALAVAHGTGLGTAFVQFLIMTLFLPVVALAITGLPLVIIRRTAYLRLAASWLLLLAGLAALGFVAFGMITAPDVAAVAH</sequence>
<name>A0A918TJ51_9RHOB</name>
<keyword evidence="1" id="KW-0472">Membrane</keyword>
<dbReference type="EMBL" id="BMYJ01000003">
    <property type="protein sequence ID" value="GHC50014.1"/>
    <property type="molecule type" value="Genomic_DNA"/>
</dbReference>
<feature type="transmembrane region" description="Helical" evidence="1">
    <location>
        <begin position="40"/>
        <end position="62"/>
    </location>
</feature>
<protein>
    <submittedName>
        <fullName evidence="2">Uncharacterized protein</fullName>
    </submittedName>
</protein>
<feature type="transmembrane region" description="Helical" evidence="1">
    <location>
        <begin position="74"/>
        <end position="94"/>
    </location>
</feature>
<dbReference type="RefSeq" id="WP_189410562.1">
    <property type="nucleotide sequence ID" value="NZ_BMYJ01000003.1"/>
</dbReference>
<evidence type="ECO:0000256" key="1">
    <source>
        <dbReference type="SAM" id="Phobius"/>
    </source>
</evidence>
<proteinExistence type="predicted"/>
<keyword evidence="3" id="KW-1185">Reference proteome</keyword>
<reference evidence="2" key="1">
    <citation type="journal article" date="2014" name="Int. J. Syst. Evol. Microbiol.">
        <title>Complete genome sequence of Corynebacterium casei LMG S-19264T (=DSM 44701T), isolated from a smear-ripened cheese.</title>
        <authorList>
            <consortium name="US DOE Joint Genome Institute (JGI-PGF)"/>
            <person name="Walter F."/>
            <person name="Albersmeier A."/>
            <person name="Kalinowski J."/>
            <person name="Ruckert C."/>
        </authorList>
    </citation>
    <scope>NUCLEOTIDE SEQUENCE</scope>
    <source>
        <strain evidence="2">KCTC 23310</strain>
    </source>
</reference>
<dbReference type="AlphaFoldDB" id="A0A918TJ51"/>